<feature type="domain" description="MIP18 family-like" evidence="1">
    <location>
        <begin position="23"/>
        <end position="100"/>
    </location>
</feature>
<evidence type="ECO:0000313" key="2">
    <source>
        <dbReference type="EMBL" id="AUV83269.1"/>
    </source>
</evidence>
<accession>A0A2I8VQ68</accession>
<dbReference type="Pfam" id="PF01883">
    <property type="entry name" value="FeS_assembly_P"/>
    <property type="match status" value="1"/>
</dbReference>
<dbReference type="InterPro" id="IPR002744">
    <property type="entry name" value="MIP18-like"/>
</dbReference>
<keyword evidence="3" id="KW-1185">Reference proteome</keyword>
<dbReference type="PANTHER" id="PTHR42831:SF1">
    <property type="entry name" value="FE-S PROTEIN MATURATION AUXILIARY FACTOR YITW"/>
    <property type="match status" value="1"/>
</dbReference>
<organism evidence="2 3">
    <name type="scientific">Salinigranum rubrum</name>
    <dbReference type="NCBI Taxonomy" id="755307"/>
    <lineage>
        <taxon>Archaea</taxon>
        <taxon>Methanobacteriati</taxon>
        <taxon>Methanobacteriota</taxon>
        <taxon>Stenosarchaea group</taxon>
        <taxon>Halobacteria</taxon>
        <taxon>Halobacteriales</taxon>
        <taxon>Haloferacaceae</taxon>
        <taxon>Salinigranum</taxon>
    </lineage>
</organism>
<dbReference type="InterPro" id="IPR034904">
    <property type="entry name" value="FSCA_dom_sf"/>
</dbReference>
<dbReference type="Gene3D" id="3.30.300.130">
    <property type="entry name" value="Fe-S cluster assembly (FSCA)"/>
    <property type="match status" value="1"/>
</dbReference>
<dbReference type="InterPro" id="IPR052339">
    <property type="entry name" value="Fe-S_Maturation_MIP18"/>
</dbReference>
<dbReference type="Proteomes" id="UP000236584">
    <property type="component" value="Chromosome"/>
</dbReference>
<proteinExistence type="predicted"/>
<protein>
    <submittedName>
        <fullName evidence="2">Metal-sulfur cluster biosynthetic enzyme</fullName>
    </submittedName>
</protein>
<reference evidence="2 3" key="1">
    <citation type="submission" date="2018-01" db="EMBL/GenBank/DDBJ databases">
        <title>Complete genome sequence of Salinigranum rubrum GX10T, an extremely halophilic archaeon isolated from a marine solar saltern.</title>
        <authorList>
            <person name="Han S."/>
        </authorList>
    </citation>
    <scope>NUCLEOTIDE SEQUENCE [LARGE SCALE GENOMIC DNA]</scope>
    <source>
        <strain evidence="2 3">GX10</strain>
    </source>
</reference>
<dbReference type="PANTHER" id="PTHR42831">
    <property type="entry name" value="FE-S PROTEIN MATURATION AUXILIARY FACTOR YITW"/>
    <property type="match status" value="1"/>
</dbReference>
<dbReference type="OrthoDB" id="371709at2157"/>
<gene>
    <name evidence="2" type="ORF">C2R22_17810</name>
</gene>
<evidence type="ECO:0000259" key="1">
    <source>
        <dbReference type="Pfam" id="PF01883"/>
    </source>
</evidence>
<dbReference type="EMBL" id="CP026309">
    <property type="protein sequence ID" value="AUV83269.1"/>
    <property type="molecule type" value="Genomic_DNA"/>
</dbReference>
<dbReference type="KEGG" id="srub:C2R22_17810"/>
<dbReference type="GeneID" id="35593988"/>
<dbReference type="SUPFAM" id="SSF117916">
    <property type="entry name" value="Fe-S cluster assembly (FSCA) domain-like"/>
    <property type="match status" value="1"/>
</dbReference>
<dbReference type="RefSeq" id="WP_103426958.1">
    <property type="nucleotide sequence ID" value="NZ_CP026309.1"/>
</dbReference>
<evidence type="ECO:0000313" key="3">
    <source>
        <dbReference type="Proteomes" id="UP000236584"/>
    </source>
</evidence>
<dbReference type="AlphaFoldDB" id="A0A2I8VQ68"/>
<sequence length="126" mass="14242">MSAVETPEFGVPFGPGEDATEFEAEIWANLDEIPDPHIPVSLVEMAMVYDVHLDRGPDGVDVRVEMTFPCMGCPAYDMIIDDVRACLRTMRDVRDVEVDVVWDPIWEKSMLTPEVREKMRESGIAL</sequence>
<name>A0A2I8VQ68_9EURY</name>